<dbReference type="Pfam" id="PF02698">
    <property type="entry name" value="DUF218"/>
    <property type="match status" value="1"/>
</dbReference>
<feature type="transmembrane region" description="Helical" evidence="1">
    <location>
        <begin position="12"/>
        <end position="29"/>
    </location>
</feature>
<name>A0A937A6A1_9BACT</name>
<dbReference type="PANTHER" id="PTHR30336">
    <property type="entry name" value="INNER MEMBRANE PROTEIN, PROBABLE PERMEASE"/>
    <property type="match status" value="1"/>
</dbReference>
<dbReference type="Gene3D" id="3.40.50.620">
    <property type="entry name" value="HUPs"/>
    <property type="match status" value="1"/>
</dbReference>
<dbReference type="GO" id="GO:0043164">
    <property type="term" value="P:Gram-negative-bacterium-type cell wall biogenesis"/>
    <property type="evidence" value="ECO:0007669"/>
    <property type="project" value="TreeGrafter"/>
</dbReference>
<keyword evidence="4" id="KW-1185">Reference proteome</keyword>
<dbReference type="Proteomes" id="UP000642920">
    <property type="component" value="Unassembled WGS sequence"/>
</dbReference>
<organism evidence="3 4">
    <name type="scientific">Marivirga atlantica</name>
    <dbReference type="NCBI Taxonomy" id="1548457"/>
    <lineage>
        <taxon>Bacteria</taxon>
        <taxon>Pseudomonadati</taxon>
        <taxon>Bacteroidota</taxon>
        <taxon>Cytophagia</taxon>
        <taxon>Cytophagales</taxon>
        <taxon>Marivirgaceae</taxon>
        <taxon>Marivirga</taxon>
    </lineage>
</organism>
<evidence type="ECO:0000313" key="3">
    <source>
        <dbReference type="EMBL" id="MBL0764380.1"/>
    </source>
</evidence>
<dbReference type="GO" id="GO:0000270">
    <property type="term" value="P:peptidoglycan metabolic process"/>
    <property type="evidence" value="ECO:0007669"/>
    <property type="project" value="TreeGrafter"/>
</dbReference>
<feature type="transmembrane region" description="Helical" evidence="1">
    <location>
        <begin position="38"/>
        <end position="59"/>
    </location>
</feature>
<dbReference type="CDD" id="cd06259">
    <property type="entry name" value="YdcF-like"/>
    <property type="match status" value="1"/>
</dbReference>
<keyword evidence="1" id="KW-1133">Transmembrane helix</keyword>
<comment type="caution">
    <text evidence="3">The sequence shown here is derived from an EMBL/GenBank/DDBJ whole genome shotgun (WGS) entry which is preliminary data.</text>
</comment>
<dbReference type="AlphaFoldDB" id="A0A937A6A1"/>
<dbReference type="InterPro" id="IPR051599">
    <property type="entry name" value="Cell_Envelope_Assoc"/>
</dbReference>
<dbReference type="GO" id="GO:0005886">
    <property type="term" value="C:plasma membrane"/>
    <property type="evidence" value="ECO:0007669"/>
    <property type="project" value="TreeGrafter"/>
</dbReference>
<keyword evidence="1" id="KW-0812">Transmembrane</keyword>
<dbReference type="InterPro" id="IPR014729">
    <property type="entry name" value="Rossmann-like_a/b/a_fold"/>
</dbReference>
<feature type="domain" description="DUF218" evidence="2">
    <location>
        <begin position="98"/>
        <end position="239"/>
    </location>
</feature>
<reference evidence="3" key="1">
    <citation type="submission" date="2021-01" db="EMBL/GenBank/DDBJ databases">
        <title>Marivirga sp. nov., isolated from intertidal surface sediments.</title>
        <authorList>
            <person name="Zhang M."/>
        </authorList>
    </citation>
    <scope>NUCLEOTIDE SEQUENCE</scope>
    <source>
        <strain evidence="3">SM1354</strain>
    </source>
</reference>
<proteinExistence type="predicted"/>
<dbReference type="EMBL" id="JAERQG010000001">
    <property type="protein sequence ID" value="MBL0764380.1"/>
    <property type="molecule type" value="Genomic_DNA"/>
</dbReference>
<protein>
    <submittedName>
        <fullName evidence="3">YdcF family protein</fullName>
    </submittedName>
</protein>
<dbReference type="InterPro" id="IPR003848">
    <property type="entry name" value="DUF218"/>
</dbReference>
<dbReference type="PANTHER" id="PTHR30336:SF4">
    <property type="entry name" value="ENVELOPE BIOGENESIS FACTOR ELYC"/>
    <property type="match status" value="1"/>
</dbReference>
<evidence type="ECO:0000256" key="1">
    <source>
        <dbReference type="SAM" id="Phobius"/>
    </source>
</evidence>
<sequence length="249" mass="28481">MFFILSKTVSFLLMPATLIGLSWLAYFILKRWRYRKYLAILGFVLFIIFTNDFLANALLKAYQKPVKTLSQEDHFTYGVLLTGMTNTLKLPKDRVYFHQNADRMLQSIKLFYEGKYDTLLISGGGATALRSDLQEARVLSSYLESINFPMDRVLIEDKSRNTVESAQAVKEMINSDEVLLITSASHMPRASAVFAKQGLKTVTYPTVYFTSDEHISPSMFIPSVDALFKWHILFKEWMGMAAYKVAGYI</sequence>
<gene>
    <name evidence="3" type="ORF">JKP34_03890</name>
</gene>
<evidence type="ECO:0000313" key="4">
    <source>
        <dbReference type="Proteomes" id="UP000642920"/>
    </source>
</evidence>
<keyword evidence="1" id="KW-0472">Membrane</keyword>
<accession>A0A937A6A1</accession>
<evidence type="ECO:0000259" key="2">
    <source>
        <dbReference type="Pfam" id="PF02698"/>
    </source>
</evidence>
<dbReference type="RefSeq" id="WP_201917896.1">
    <property type="nucleotide sequence ID" value="NZ_JAERQG010000001.1"/>
</dbReference>